<comment type="caution">
    <text evidence="1">The sequence shown here is derived from an EMBL/GenBank/DDBJ whole genome shotgun (WGS) entry which is preliminary data.</text>
</comment>
<sequence length="121" mass="13825">MPDPHFYGVMRKRTKKGIRDHAQALAKSRKRLDAAQRKRRKAYETGERKTQREAEREQHTFGAAADDGRIEVRAESPPPPLTAKYPLRPHAPATHILFALLVLPAGTADSNYYRPMQSIMY</sequence>
<dbReference type="Proteomes" id="UP001489719">
    <property type="component" value="Unassembled WGS sequence"/>
</dbReference>
<proteinExistence type="predicted"/>
<organism evidence="1 2">
    <name type="scientific">Lipomyces orientalis</name>
    <dbReference type="NCBI Taxonomy" id="1233043"/>
    <lineage>
        <taxon>Eukaryota</taxon>
        <taxon>Fungi</taxon>
        <taxon>Dikarya</taxon>
        <taxon>Ascomycota</taxon>
        <taxon>Saccharomycotina</taxon>
        <taxon>Lipomycetes</taxon>
        <taxon>Lipomycetales</taxon>
        <taxon>Lipomycetaceae</taxon>
        <taxon>Lipomyces</taxon>
    </lineage>
</organism>
<accession>A0ACC3TUG5</accession>
<evidence type="ECO:0000313" key="1">
    <source>
        <dbReference type="EMBL" id="KAK9324797.1"/>
    </source>
</evidence>
<protein>
    <submittedName>
        <fullName evidence="1">Uncharacterized protein</fullName>
    </submittedName>
</protein>
<keyword evidence="2" id="KW-1185">Reference proteome</keyword>
<evidence type="ECO:0000313" key="2">
    <source>
        <dbReference type="Proteomes" id="UP001489719"/>
    </source>
</evidence>
<dbReference type="EMBL" id="MU970046">
    <property type="protein sequence ID" value="KAK9324797.1"/>
    <property type="molecule type" value="Genomic_DNA"/>
</dbReference>
<reference evidence="2" key="1">
    <citation type="journal article" date="2024" name="Front. Bioeng. Biotechnol.">
        <title>Genome-scale model development and genomic sequencing of the oleaginous clade Lipomyces.</title>
        <authorList>
            <person name="Czajka J.J."/>
            <person name="Han Y."/>
            <person name="Kim J."/>
            <person name="Mondo S.J."/>
            <person name="Hofstad B.A."/>
            <person name="Robles A."/>
            <person name="Haridas S."/>
            <person name="Riley R."/>
            <person name="LaButti K."/>
            <person name="Pangilinan J."/>
            <person name="Andreopoulos W."/>
            <person name="Lipzen A."/>
            <person name="Yan J."/>
            <person name="Wang M."/>
            <person name="Ng V."/>
            <person name="Grigoriev I.V."/>
            <person name="Spatafora J.W."/>
            <person name="Magnuson J.K."/>
            <person name="Baker S.E."/>
            <person name="Pomraning K.R."/>
        </authorList>
    </citation>
    <scope>NUCLEOTIDE SEQUENCE [LARGE SCALE GENOMIC DNA]</scope>
    <source>
        <strain evidence="2">CBS 10300</strain>
    </source>
</reference>
<name>A0ACC3TUG5_9ASCO</name>
<gene>
    <name evidence="1" type="ORF">V1517DRAFT_336511</name>
</gene>